<dbReference type="InterPro" id="IPR011639">
    <property type="entry name" value="MethylTrfase_TaqI-like_dom"/>
</dbReference>
<evidence type="ECO:0000313" key="10">
    <source>
        <dbReference type="EMBL" id="KXB01841.1"/>
    </source>
</evidence>
<comment type="catalytic activity">
    <reaction evidence="7">
        <text>a 2'-deoxyadenosine in DNA + S-adenosyl-L-methionine = an N(6)-methyl-2'-deoxyadenosine in DNA + S-adenosyl-L-homocysteine + H(+)</text>
        <dbReference type="Rhea" id="RHEA:15197"/>
        <dbReference type="Rhea" id="RHEA-COMP:12418"/>
        <dbReference type="Rhea" id="RHEA-COMP:12419"/>
        <dbReference type="ChEBI" id="CHEBI:15378"/>
        <dbReference type="ChEBI" id="CHEBI:57856"/>
        <dbReference type="ChEBI" id="CHEBI:59789"/>
        <dbReference type="ChEBI" id="CHEBI:90615"/>
        <dbReference type="ChEBI" id="CHEBI:90616"/>
        <dbReference type="EC" id="2.1.1.72"/>
    </reaction>
</comment>
<evidence type="ECO:0000256" key="6">
    <source>
        <dbReference type="ARBA" id="ARBA00023125"/>
    </source>
</evidence>
<organism evidence="10 11">
    <name type="scientific">candidate division MSBL1 archaeon SCGC-AAA261F17</name>
    <dbReference type="NCBI Taxonomy" id="1698274"/>
    <lineage>
        <taxon>Archaea</taxon>
        <taxon>Methanobacteriati</taxon>
        <taxon>Methanobacteriota</taxon>
        <taxon>candidate division MSBL1</taxon>
    </lineage>
</organism>
<dbReference type="GO" id="GO:0032259">
    <property type="term" value="P:methylation"/>
    <property type="evidence" value="ECO:0007669"/>
    <property type="project" value="UniProtKB-KW"/>
</dbReference>
<dbReference type="PANTHER" id="PTHR33841">
    <property type="entry name" value="DNA METHYLTRANSFERASE YEEA-RELATED"/>
    <property type="match status" value="1"/>
</dbReference>
<proteinExistence type="predicted"/>
<keyword evidence="6" id="KW-0238">DNA-binding</keyword>
<reference evidence="10 11" key="1">
    <citation type="journal article" date="2016" name="Sci. Rep.">
        <title>Metabolic traits of an uncultured archaeal lineage -MSBL1- from brine pools of the Red Sea.</title>
        <authorList>
            <person name="Mwirichia R."/>
            <person name="Alam I."/>
            <person name="Rashid M."/>
            <person name="Vinu M."/>
            <person name="Ba-Alawi W."/>
            <person name="Anthony Kamau A."/>
            <person name="Kamanda Ngugi D."/>
            <person name="Goker M."/>
            <person name="Klenk H.P."/>
            <person name="Bajic V."/>
            <person name="Stingl U."/>
        </authorList>
    </citation>
    <scope>NUCLEOTIDE SEQUENCE [LARGE SCALE GENOMIC DNA]</scope>
    <source>
        <strain evidence="10">SCGC-AAA261F17</strain>
    </source>
</reference>
<evidence type="ECO:0000256" key="4">
    <source>
        <dbReference type="ARBA" id="ARBA00022691"/>
    </source>
</evidence>
<evidence type="ECO:0000256" key="1">
    <source>
        <dbReference type="ARBA" id="ARBA00011900"/>
    </source>
</evidence>
<dbReference type="AlphaFoldDB" id="A0A133V5X5"/>
<dbReference type="GO" id="GO:0003677">
    <property type="term" value="F:DNA binding"/>
    <property type="evidence" value="ECO:0007669"/>
    <property type="project" value="UniProtKB-KW"/>
</dbReference>
<evidence type="ECO:0000256" key="2">
    <source>
        <dbReference type="ARBA" id="ARBA00022603"/>
    </source>
</evidence>
<dbReference type="EMBL" id="LHXY01000026">
    <property type="protein sequence ID" value="KXB01841.1"/>
    <property type="molecule type" value="Genomic_DNA"/>
</dbReference>
<evidence type="ECO:0000313" key="11">
    <source>
        <dbReference type="Proteomes" id="UP000070035"/>
    </source>
</evidence>
<dbReference type="Pfam" id="PF07669">
    <property type="entry name" value="Eco57I"/>
    <property type="match status" value="1"/>
</dbReference>
<protein>
    <recommendedName>
        <fullName evidence="1">site-specific DNA-methyltransferase (adenine-specific)</fullName>
        <ecNumber evidence="1">2.1.1.72</ecNumber>
    </recommendedName>
</protein>
<evidence type="ECO:0000259" key="8">
    <source>
        <dbReference type="Pfam" id="PF07669"/>
    </source>
</evidence>
<dbReference type="SUPFAM" id="SSF53335">
    <property type="entry name" value="S-adenosyl-L-methionine-dependent methyltransferases"/>
    <property type="match status" value="1"/>
</dbReference>
<dbReference type="Proteomes" id="UP000070035">
    <property type="component" value="Unassembled WGS sequence"/>
</dbReference>
<feature type="domain" description="TaqI-like C-terminal specificity" evidence="9">
    <location>
        <begin position="190"/>
        <end position="341"/>
    </location>
</feature>
<accession>A0A133V5X5</accession>
<feature type="domain" description="Type II methyltransferase M.TaqI-like" evidence="8">
    <location>
        <begin position="2"/>
        <end position="46"/>
    </location>
</feature>
<evidence type="ECO:0000256" key="7">
    <source>
        <dbReference type="ARBA" id="ARBA00047942"/>
    </source>
</evidence>
<dbReference type="Gene3D" id="3.40.50.150">
    <property type="entry name" value="Vaccinia Virus protein VP39"/>
    <property type="match status" value="1"/>
</dbReference>
<dbReference type="EC" id="2.1.1.72" evidence="1"/>
<keyword evidence="3" id="KW-0808">Transferase</keyword>
<keyword evidence="5" id="KW-0680">Restriction system</keyword>
<dbReference type="InterPro" id="IPR029063">
    <property type="entry name" value="SAM-dependent_MTases_sf"/>
</dbReference>
<sequence length="578" mass="68046">MKDGGHFGFIIENYWLENDWADKLRKYILEHSKIRLIVHFGSIKIFSEAGNDTCLLILQKEANEKSKKKHKVKVVRAKKVKRNNRELLDHISNHIQEQRYSDEFIDVFWVNQSNLSSNKWVLSKEEELLDRLKIGRKNIVTLGDTEVDGKKVRDICNIGKGQESHKNEVFVVDKESIETKNFEKNLLKPVVKSGDINRYSIKFQDRYLILTLNETKIENYPNVLKYLKNSREKLEDRHRVKENIRKWYAIGVPQNLDLFEADEKTLVPYRAKRASFAYDDRGYFNDGGDVRGIACEPNCKLDLKYILGLLNSKLLTFWYRIAGKKGGMLEFFTTPLSRIPIRNIDFSNKEEKRKHDKIVKLVEDIQVLKKQERWISETFENLLKNYDMTEEEPLSYFFDPKDRSKLEKFGINVAETRKMDRGEAGVIDEYKVDLEGDSVLISVRYKDKSNYREVLDLHFEDAALKEFFFLALKRNEGDKNYRSEKPVFETTMGDMTVPKSSETDLIDENVEAFQTLMEVLRKEFEKKVSKKWENSSVKKLDLTRIERAIEETDRDIDRVVYDLYGLTEEEVETVESHV</sequence>
<evidence type="ECO:0000256" key="3">
    <source>
        <dbReference type="ARBA" id="ARBA00022679"/>
    </source>
</evidence>
<keyword evidence="2" id="KW-0489">Methyltransferase</keyword>
<dbReference type="InterPro" id="IPR025931">
    <property type="entry name" value="TaqI_C"/>
</dbReference>
<name>A0A133V5X5_9EURY</name>
<evidence type="ECO:0000256" key="5">
    <source>
        <dbReference type="ARBA" id="ARBA00022747"/>
    </source>
</evidence>
<dbReference type="InterPro" id="IPR050953">
    <property type="entry name" value="N4_N6_ade-DNA_methylase"/>
</dbReference>
<comment type="caution">
    <text evidence="10">The sequence shown here is derived from an EMBL/GenBank/DDBJ whole genome shotgun (WGS) entry which is preliminary data.</text>
</comment>
<dbReference type="GO" id="GO:0009007">
    <property type="term" value="F:site-specific DNA-methyltransferase (adenine-specific) activity"/>
    <property type="evidence" value="ECO:0007669"/>
    <property type="project" value="UniProtKB-EC"/>
</dbReference>
<evidence type="ECO:0000259" key="9">
    <source>
        <dbReference type="Pfam" id="PF12950"/>
    </source>
</evidence>
<dbReference type="GO" id="GO:0009307">
    <property type="term" value="P:DNA restriction-modification system"/>
    <property type="evidence" value="ECO:0007669"/>
    <property type="project" value="UniProtKB-KW"/>
</dbReference>
<keyword evidence="11" id="KW-1185">Reference proteome</keyword>
<keyword evidence="4" id="KW-0949">S-adenosyl-L-methionine</keyword>
<dbReference type="Pfam" id="PF12950">
    <property type="entry name" value="TaqI_C"/>
    <property type="match status" value="1"/>
</dbReference>
<gene>
    <name evidence="10" type="ORF">AKJ44_02080</name>
</gene>
<dbReference type="PANTHER" id="PTHR33841:SF6">
    <property type="entry name" value="TYPE II METHYLTRANSFERASE M.HINDII"/>
    <property type="match status" value="1"/>
</dbReference>